<protein>
    <submittedName>
        <fullName evidence="1">Uncharacterized protein</fullName>
    </submittedName>
</protein>
<proteinExistence type="predicted"/>
<organism evidence="1 2">
    <name type="scientific">Cyclotella cryptica</name>
    <dbReference type="NCBI Taxonomy" id="29204"/>
    <lineage>
        <taxon>Eukaryota</taxon>
        <taxon>Sar</taxon>
        <taxon>Stramenopiles</taxon>
        <taxon>Ochrophyta</taxon>
        <taxon>Bacillariophyta</taxon>
        <taxon>Coscinodiscophyceae</taxon>
        <taxon>Thalassiosirophycidae</taxon>
        <taxon>Stephanodiscales</taxon>
        <taxon>Stephanodiscaceae</taxon>
        <taxon>Cyclotella</taxon>
    </lineage>
</organism>
<evidence type="ECO:0000313" key="2">
    <source>
        <dbReference type="Proteomes" id="UP001516023"/>
    </source>
</evidence>
<accession>A0ABD3QRB8</accession>
<sequence length="154" mass="17606">MNSFRSNTFNNANGFAIDAKYSHINKSTKRVSFSETSLMILVEPKTMEESIETWYTPKDMETFRRDKRDEALQLIESGGTEVMEYLIHYIVKGRPLTAIEECGLCLGYFCGLETAVIHRVGKSLLSMRAATRELVLSEQARQRVMNETNTEQPL</sequence>
<evidence type="ECO:0000313" key="1">
    <source>
        <dbReference type="EMBL" id="KAL3802544.1"/>
    </source>
</evidence>
<gene>
    <name evidence="1" type="ORF">HJC23_012563</name>
</gene>
<keyword evidence="2" id="KW-1185">Reference proteome</keyword>
<dbReference type="EMBL" id="JABMIG020000019">
    <property type="protein sequence ID" value="KAL3802544.1"/>
    <property type="molecule type" value="Genomic_DNA"/>
</dbReference>
<dbReference type="AlphaFoldDB" id="A0ABD3QRB8"/>
<comment type="caution">
    <text evidence="1">The sequence shown here is derived from an EMBL/GenBank/DDBJ whole genome shotgun (WGS) entry which is preliminary data.</text>
</comment>
<name>A0ABD3QRB8_9STRA</name>
<dbReference type="Proteomes" id="UP001516023">
    <property type="component" value="Unassembled WGS sequence"/>
</dbReference>
<reference evidence="1 2" key="1">
    <citation type="journal article" date="2020" name="G3 (Bethesda)">
        <title>Improved Reference Genome for Cyclotella cryptica CCMP332, a Model for Cell Wall Morphogenesis, Salinity Adaptation, and Lipid Production in Diatoms (Bacillariophyta).</title>
        <authorList>
            <person name="Roberts W.R."/>
            <person name="Downey K.M."/>
            <person name="Ruck E.C."/>
            <person name="Traller J.C."/>
            <person name="Alverson A.J."/>
        </authorList>
    </citation>
    <scope>NUCLEOTIDE SEQUENCE [LARGE SCALE GENOMIC DNA]</scope>
    <source>
        <strain evidence="1 2">CCMP332</strain>
    </source>
</reference>